<dbReference type="Pfam" id="PF00994">
    <property type="entry name" value="MoCF_biosynth"/>
    <property type="match status" value="2"/>
</dbReference>
<evidence type="ECO:0000256" key="8">
    <source>
        <dbReference type="ARBA" id="ARBA00022741"/>
    </source>
</evidence>
<evidence type="ECO:0000313" key="16">
    <source>
        <dbReference type="Proteomes" id="UP001162031"/>
    </source>
</evidence>
<dbReference type="Gene3D" id="2.40.340.10">
    <property type="entry name" value="MoeA, C-terminal, domain IV"/>
    <property type="match status" value="1"/>
</dbReference>
<evidence type="ECO:0000256" key="3">
    <source>
        <dbReference type="ARBA" id="ARBA00007589"/>
    </source>
</evidence>
<dbReference type="NCBIfam" id="NF045515">
    <property type="entry name" value="Glp_gephyrin"/>
    <property type="match status" value="1"/>
</dbReference>
<dbReference type="FunFam" id="2.170.190.11:FF:000001">
    <property type="entry name" value="Molybdopterin molybdenumtransferase"/>
    <property type="match status" value="1"/>
</dbReference>
<evidence type="ECO:0000256" key="2">
    <source>
        <dbReference type="ARBA" id="ARBA00005046"/>
    </source>
</evidence>
<comment type="function">
    <text evidence="13">Catalyzes two steps in the biosynthesis of the molybdenum cofactor. In the first step, molybdopterin is adenylated. Subsequently, molybdate is inserted into adenylated molybdopterin and AMP is released.</text>
</comment>
<keyword evidence="10 13" id="KW-0460">Magnesium</keyword>
<dbReference type="Proteomes" id="UP001162031">
    <property type="component" value="Unassembled WGS sequence"/>
</dbReference>
<evidence type="ECO:0000259" key="14">
    <source>
        <dbReference type="SMART" id="SM00852"/>
    </source>
</evidence>
<keyword evidence="7 13" id="KW-0479">Metal-binding</keyword>
<evidence type="ECO:0000256" key="7">
    <source>
        <dbReference type="ARBA" id="ARBA00022723"/>
    </source>
</evidence>
<dbReference type="SUPFAM" id="SSF53218">
    <property type="entry name" value="Molybdenum cofactor biosynthesis proteins"/>
    <property type="match status" value="2"/>
</dbReference>
<dbReference type="SMART" id="SM00852">
    <property type="entry name" value="MoCF_biosynth"/>
    <property type="match status" value="2"/>
</dbReference>
<comment type="caution">
    <text evidence="15">The sequence shown here is derived from an EMBL/GenBank/DDBJ whole genome shotgun (WGS) entry which is preliminary data.</text>
</comment>
<evidence type="ECO:0000256" key="6">
    <source>
        <dbReference type="ARBA" id="ARBA00022679"/>
    </source>
</evidence>
<dbReference type="InterPro" id="IPR036135">
    <property type="entry name" value="MoeA_linker/N_sf"/>
</dbReference>
<comment type="similarity">
    <text evidence="4">In the C-terminal section; belongs to the MoeA family.</text>
</comment>
<evidence type="ECO:0000256" key="4">
    <source>
        <dbReference type="ARBA" id="ARBA00008339"/>
    </source>
</evidence>
<feature type="domain" description="MoaB/Mog" evidence="14">
    <location>
        <begin position="473"/>
        <end position="620"/>
    </location>
</feature>
<evidence type="ECO:0000256" key="12">
    <source>
        <dbReference type="ARBA" id="ARBA00023268"/>
    </source>
</evidence>
<dbReference type="InterPro" id="IPR008284">
    <property type="entry name" value="MoCF_biosynth_CS"/>
</dbReference>
<dbReference type="GO" id="GO:0061599">
    <property type="term" value="F:molybdopterin molybdotransferase activity"/>
    <property type="evidence" value="ECO:0007669"/>
    <property type="project" value="UniProtKB-UniRule"/>
</dbReference>
<dbReference type="FunFam" id="3.40.980.10:FF:000009">
    <property type="entry name" value="Molybdopterin molybdenumtransferase"/>
    <property type="match status" value="1"/>
</dbReference>
<evidence type="ECO:0000256" key="11">
    <source>
        <dbReference type="ARBA" id="ARBA00023150"/>
    </source>
</evidence>
<keyword evidence="16" id="KW-1185">Reference proteome</keyword>
<proteinExistence type="inferred from homology"/>
<dbReference type="InterPro" id="IPR005110">
    <property type="entry name" value="MoeA_linker/N"/>
</dbReference>
<dbReference type="SUPFAM" id="SSF63882">
    <property type="entry name" value="MoeA N-terminal region -like"/>
    <property type="match status" value="1"/>
</dbReference>
<dbReference type="AlphaFoldDB" id="A0AAV0U2X5"/>
<dbReference type="GO" id="GO:0061598">
    <property type="term" value="F:molybdopterin adenylyltransferase activity"/>
    <property type="evidence" value="ECO:0007669"/>
    <property type="project" value="UniProtKB-UniRule"/>
</dbReference>
<comment type="similarity">
    <text evidence="13">Belongs to the MoeA family.</text>
</comment>
<evidence type="ECO:0000256" key="9">
    <source>
        <dbReference type="ARBA" id="ARBA00022840"/>
    </source>
</evidence>
<comment type="cofactor">
    <cofactor evidence="1 13">
        <name>Mg(2+)</name>
        <dbReference type="ChEBI" id="CHEBI:18420"/>
    </cofactor>
</comment>
<dbReference type="Gene3D" id="2.170.190.11">
    <property type="entry name" value="Molybdopterin biosynthesis moea protein, domain 3"/>
    <property type="match status" value="1"/>
</dbReference>
<dbReference type="PANTHER" id="PTHR10192:SF5">
    <property type="entry name" value="GEPHYRIN"/>
    <property type="match status" value="1"/>
</dbReference>
<comment type="catalytic activity">
    <reaction evidence="13">
        <text>adenylyl-molybdopterin + molybdate = Mo-molybdopterin + AMP + H(+)</text>
        <dbReference type="Rhea" id="RHEA:35047"/>
        <dbReference type="ChEBI" id="CHEBI:15378"/>
        <dbReference type="ChEBI" id="CHEBI:36264"/>
        <dbReference type="ChEBI" id="CHEBI:62727"/>
        <dbReference type="ChEBI" id="CHEBI:71302"/>
        <dbReference type="ChEBI" id="CHEBI:456215"/>
    </reaction>
</comment>
<sequence>MCDCDCGDIGVSVRRRESAYGMTSVDDAVEMVLQQSDPLDAVCVEAREADGFVLAEPVHSTESLPPFRASIMDGYAVVAADKEGTFAVVERIAAGDTPVRTIEPGQVSYVATGCPVPNGADAVVKIEDTSSVDDDKEEGIEATVTILKAGKVGQNIRPIGSDIIPGEVLVDDHELISAAEIGLLATAGITKVVAHRKPVVGVLSTGSELVESFQGETTPGKIRDSNRPMLLALLSRWGAKTLQLGVCSDRKQELRETILKALEKVDVLVASGGVSMGEHDYVKPLLEELGTVHFGRLLMKPGKPTTFATLDVGGKKKLVFALPGNPVSSFTTCHLLVRPALQRLRGLSLAKCRNATVSAVLTHSIKLDADRPEFHRACLVWDSKEHKFLATSTGRQISSRLLSCRNANALLCLPTGIEAPEGQAVAALMLDSTFGNTTNIMAITPAPVQNAVSSPQLSAPEKCNVLDKVFRAGLLTISDRVSAGTATDMSGPAMAGVLRQVGKVRIEVVAVKTVPDEINEIQAVVKEWSDSDTVDLILTSGGTGLSPRDVTPEAVKAVLDKEIPGFPIAMLESSLKITAKAVLSRPVAGIRKRTLIVTLPGKPKAVVENFAAIAEVLPHALHLVRDLSHEHHRGNQG</sequence>
<keyword evidence="9" id="KW-0067">ATP-binding</keyword>
<comment type="similarity">
    <text evidence="3">In the N-terminal section; belongs to the MoaB/Mog family.</text>
</comment>
<dbReference type="Pfam" id="PF03454">
    <property type="entry name" value="MoeA_C"/>
    <property type="match status" value="1"/>
</dbReference>
<dbReference type="CDD" id="cd00887">
    <property type="entry name" value="MoeA"/>
    <property type="match status" value="1"/>
</dbReference>
<dbReference type="NCBIfam" id="TIGR00177">
    <property type="entry name" value="molyb_syn"/>
    <property type="match status" value="2"/>
</dbReference>
<dbReference type="InterPro" id="IPR005111">
    <property type="entry name" value="MoeA_C_domain_IV"/>
</dbReference>
<evidence type="ECO:0000313" key="15">
    <source>
        <dbReference type="EMBL" id="CAI5730723.1"/>
    </source>
</evidence>
<evidence type="ECO:0000256" key="13">
    <source>
        <dbReference type="RuleBase" id="RU365090"/>
    </source>
</evidence>
<evidence type="ECO:0000256" key="1">
    <source>
        <dbReference type="ARBA" id="ARBA00001946"/>
    </source>
</evidence>
<dbReference type="FunFam" id="3.40.980.10:FF:000002">
    <property type="entry name" value="Molybdopterin molybdenumtransferase"/>
    <property type="match status" value="1"/>
</dbReference>
<organism evidence="15 16">
    <name type="scientific">Hyaloperonospora brassicae</name>
    <name type="common">Brassica downy mildew</name>
    <name type="synonym">Peronospora brassicae</name>
    <dbReference type="NCBI Taxonomy" id="162125"/>
    <lineage>
        <taxon>Eukaryota</taxon>
        <taxon>Sar</taxon>
        <taxon>Stramenopiles</taxon>
        <taxon>Oomycota</taxon>
        <taxon>Peronosporomycetes</taxon>
        <taxon>Peronosporales</taxon>
        <taxon>Peronosporaceae</taxon>
        <taxon>Hyaloperonospora</taxon>
    </lineage>
</organism>
<feature type="domain" description="MoaB/Mog" evidence="14">
    <location>
        <begin position="201"/>
        <end position="343"/>
    </location>
</feature>
<dbReference type="SUPFAM" id="SSF63867">
    <property type="entry name" value="MoeA C-terminal domain-like"/>
    <property type="match status" value="1"/>
</dbReference>
<dbReference type="GO" id="GO:0005524">
    <property type="term" value="F:ATP binding"/>
    <property type="evidence" value="ECO:0007669"/>
    <property type="project" value="UniProtKB-UniRule"/>
</dbReference>
<keyword evidence="6 13" id="KW-0808">Transferase</keyword>
<evidence type="ECO:0000256" key="10">
    <source>
        <dbReference type="ARBA" id="ARBA00022842"/>
    </source>
</evidence>
<keyword evidence="11 13" id="KW-0501">Molybdenum cofactor biosynthesis</keyword>
<comment type="catalytic activity">
    <reaction evidence="13">
        <text>molybdopterin + ATP + H(+) = adenylyl-molybdopterin + diphosphate</text>
        <dbReference type="Rhea" id="RHEA:31331"/>
        <dbReference type="ChEBI" id="CHEBI:15378"/>
        <dbReference type="ChEBI" id="CHEBI:30616"/>
        <dbReference type="ChEBI" id="CHEBI:33019"/>
        <dbReference type="ChEBI" id="CHEBI:58698"/>
        <dbReference type="ChEBI" id="CHEBI:62727"/>
    </reaction>
</comment>
<dbReference type="InterPro" id="IPR001453">
    <property type="entry name" value="MoaB/Mog_dom"/>
</dbReference>
<dbReference type="GO" id="GO:0006777">
    <property type="term" value="P:Mo-molybdopterin cofactor biosynthetic process"/>
    <property type="evidence" value="ECO:0007669"/>
    <property type="project" value="UniProtKB-UniRule"/>
</dbReference>
<dbReference type="GO" id="GO:0005829">
    <property type="term" value="C:cytosol"/>
    <property type="evidence" value="ECO:0007669"/>
    <property type="project" value="TreeGrafter"/>
</dbReference>
<dbReference type="CDD" id="cd00886">
    <property type="entry name" value="MogA_MoaB"/>
    <property type="match status" value="1"/>
</dbReference>
<dbReference type="Pfam" id="PF03453">
    <property type="entry name" value="MoeA_N"/>
    <property type="match status" value="1"/>
</dbReference>
<keyword evidence="12" id="KW-0511">Multifunctional enzyme</keyword>
<reference evidence="15" key="1">
    <citation type="submission" date="2022-12" db="EMBL/GenBank/DDBJ databases">
        <authorList>
            <person name="Webb A."/>
        </authorList>
    </citation>
    <scope>NUCLEOTIDE SEQUENCE</scope>
    <source>
        <strain evidence="15">Hp1</strain>
    </source>
</reference>
<protein>
    <recommendedName>
        <fullName evidence="14">MoaB/Mog domain-containing protein</fullName>
    </recommendedName>
</protein>
<dbReference type="InterPro" id="IPR036425">
    <property type="entry name" value="MoaB/Mog-like_dom_sf"/>
</dbReference>
<dbReference type="InterPro" id="IPR036688">
    <property type="entry name" value="MoeA_C_domain_IV_sf"/>
</dbReference>
<keyword evidence="5 13" id="KW-0500">Molybdenum</keyword>
<dbReference type="PROSITE" id="PS01079">
    <property type="entry name" value="MOCF_BIOSYNTHESIS_2"/>
    <property type="match status" value="1"/>
</dbReference>
<dbReference type="FunFam" id="2.40.340.10:FF:000004">
    <property type="entry name" value="Molybdopterin molybdenumtransferase"/>
    <property type="match status" value="1"/>
</dbReference>
<dbReference type="EMBL" id="CANTFL010001052">
    <property type="protein sequence ID" value="CAI5730723.1"/>
    <property type="molecule type" value="Genomic_DNA"/>
</dbReference>
<dbReference type="Gene3D" id="3.90.105.10">
    <property type="entry name" value="Molybdopterin biosynthesis moea protein, domain 2"/>
    <property type="match status" value="1"/>
</dbReference>
<evidence type="ECO:0000256" key="5">
    <source>
        <dbReference type="ARBA" id="ARBA00022505"/>
    </source>
</evidence>
<comment type="pathway">
    <text evidence="2 13">Cofactor biosynthesis; molybdopterin biosynthesis.</text>
</comment>
<accession>A0AAV0U2X5</accession>
<dbReference type="InterPro" id="IPR038987">
    <property type="entry name" value="MoeA-like"/>
</dbReference>
<name>A0AAV0U2X5_HYABA</name>
<dbReference type="GO" id="GO:0046872">
    <property type="term" value="F:metal ion binding"/>
    <property type="evidence" value="ECO:0007669"/>
    <property type="project" value="UniProtKB-UniRule"/>
</dbReference>
<keyword evidence="8" id="KW-0547">Nucleotide-binding</keyword>
<gene>
    <name evidence="15" type="ORF">HBR001_LOCUS4949</name>
</gene>
<dbReference type="PANTHER" id="PTHR10192">
    <property type="entry name" value="MOLYBDOPTERIN BIOSYNTHESIS PROTEIN"/>
    <property type="match status" value="1"/>
</dbReference>
<dbReference type="Gene3D" id="3.40.980.10">
    <property type="entry name" value="MoaB/Mog-like domain"/>
    <property type="match status" value="2"/>
</dbReference>